<evidence type="ECO:0000256" key="1">
    <source>
        <dbReference type="SAM" id="MobiDB-lite"/>
    </source>
</evidence>
<accession>A0A6C0B872</accession>
<feature type="region of interest" description="Disordered" evidence="1">
    <location>
        <begin position="90"/>
        <end position="128"/>
    </location>
</feature>
<keyword evidence="2" id="KW-1133">Transmembrane helix</keyword>
<evidence type="ECO:0000256" key="2">
    <source>
        <dbReference type="SAM" id="Phobius"/>
    </source>
</evidence>
<sequence length="222" mass="25441">MGIFNYIDTFFFISLGITFILILLLVFHFKQRISDIEEKSETMFLIINDIVKELSSVKQNCCIQLSDNKPINLCCMPPVNVMRQEKIIVSDEELDDDEDDDDDDDDDYDEDDDEDDENPPPLNITEDPNLKIITVDIDETVQLLDNEEQETVNIETVNLLVEKIEGESETVINEPTLDTSKDIYRKMTLPALKACVITKGLSTDPSKMKKNELLKLLEANEE</sequence>
<evidence type="ECO:0008006" key="4">
    <source>
        <dbReference type="Google" id="ProtNLM"/>
    </source>
</evidence>
<keyword evidence="2" id="KW-0472">Membrane</keyword>
<dbReference type="EMBL" id="MN739088">
    <property type="protein sequence ID" value="QHS87749.1"/>
    <property type="molecule type" value="Genomic_DNA"/>
</dbReference>
<keyword evidence="2" id="KW-0812">Transmembrane</keyword>
<name>A0A6C0B872_9ZZZZ</name>
<protein>
    <recommendedName>
        <fullName evidence="4">Rho termination factor N-terminal domain-containing protein</fullName>
    </recommendedName>
</protein>
<feature type="transmembrane region" description="Helical" evidence="2">
    <location>
        <begin position="6"/>
        <end position="29"/>
    </location>
</feature>
<proteinExistence type="predicted"/>
<organism evidence="3">
    <name type="scientific">viral metagenome</name>
    <dbReference type="NCBI Taxonomy" id="1070528"/>
    <lineage>
        <taxon>unclassified sequences</taxon>
        <taxon>metagenomes</taxon>
        <taxon>organismal metagenomes</taxon>
    </lineage>
</organism>
<feature type="compositionally biased region" description="Acidic residues" evidence="1">
    <location>
        <begin position="90"/>
        <end position="118"/>
    </location>
</feature>
<evidence type="ECO:0000313" key="3">
    <source>
        <dbReference type="EMBL" id="QHS87749.1"/>
    </source>
</evidence>
<dbReference type="AlphaFoldDB" id="A0A6C0B872"/>
<reference evidence="3" key="1">
    <citation type="journal article" date="2020" name="Nature">
        <title>Giant virus diversity and host interactions through global metagenomics.</title>
        <authorList>
            <person name="Schulz F."/>
            <person name="Roux S."/>
            <person name="Paez-Espino D."/>
            <person name="Jungbluth S."/>
            <person name="Walsh D.A."/>
            <person name="Denef V.J."/>
            <person name="McMahon K.D."/>
            <person name="Konstantinidis K.T."/>
            <person name="Eloe-Fadrosh E.A."/>
            <person name="Kyrpides N.C."/>
            <person name="Woyke T."/>
        </authorList>
    </citation>
    <scope>NUCLEOTIDE SEQUENCE</scope>
    <source>
        <strain evidence="3">GVMAG-M-3300010158-13</strain>
    </source>
</reference>